<evidence type="ECO:0000313" key="1">
    <source>
        <dbReference type="EMBL" id="KAF5938445.1"/>
    </source>
</evidence>
<comment type="caution">
    <text evidence="1">The sequence shown here is derived from an EMBL/GenBank/DDBJ whole genome shotgun (WGS) entry which is preliminary data.</text>
</comment>
<accession>A0A7J7GDP8</accession>
<evidence type="ECO:0000313" key="2">
    <source>
        <dbReference type="Proteomes" id="UP000593564"/>
    </source>
</evidence>
<proteinExistence type="predicted"/>
<reference evidence="2" key="1">
    <citation type="journal article" date="2020" name="Nat. Commun.">
        <title>Genome assembly of wild tea tree DASZ reveals pedigree and selection history of tea varieties.</title>
        <authorList>
            <person name="Zhang W."/>
            <person name="Zhang Y."/>
            <person name="Qiu H."/>
            <person name="Guo Y."/>
            <person name="Wan H."/>
            <person name="Zhang X."/>
            <person name="Scossa F."/>
            <person name="Alseekh S."/>
            <person name="Zhang Q."/>
            <person name="Wang P."/>
            <person name="Xu L."/>
            <person name="Schmidt M.H."/>
            <person name="Jia X."/>
            <person name="Li D."/>
            <person name="Zhu A."/>
            <person name="Guo F."/>
            <person name="Chen W."/>
            <person name="Ni D."/>
            <person name="Usadel B."/>
            <person name="Fernie A.R."/>
            <person name="Wen W."/>
        </authorList>
    </citation>
    <scope>NUCLEOTIDE SEQUENCE [LARGE SCALE GENOMIC DNA]</scope>
    <source>
        <strain evidence="2">cv. G240</strain>
    </source>
</reference>
<dbReference type="AlphaFoldDB" id="A0A7J7GDP8"/>
<gene>
    <name evidence="1" type="ORF">HYC85_022704</name>
</gene>
<reference evidence="1 2" key="2">
    <citation type="submission" date="2020-07" db="EMBL/GenBank/DDBJ databases">
        <title>Genome assembly of wild tea tree DASZ reveals pedigree and selection history of tea varieties.</title>
        <authorList>
            <person name="Zhang W."/>
        </authorList>
    </citation>
    <scope>NUCLEOTIDE SEQUENCE [LARGE SCALE GENOMIC DNA]</scope>
    <source>
        <strain evidence="2">cv. G240</strain>
        <tissue evidence="1">Leaf</tissue>
    </source>
</reference>
<protein>
    <submittedName>
        <fullName evidence="1">Uncharacterized protein</fullName>
    </submittedName>
</protein>
<sequence length="49" mass="5866">MDNRGYLNSILNNICKRNTKRRRLVYTMRKQSNFKVMYKVVDILGKAKS</sequence>
<dbReference type="Proteomes" id="UP000593564">
    <property type="component" value="Unassembled WGS sequence"/>
</dbReference>
<dbReference type="EMBL" id="JACBKZ010000011">
    <property type="protein sequence ID" value="KAF5938445.1"/>
    <property type="molecule type" value="Genomic_DNA"/>
</dbReference>
<organism evidence="1 2">
    <name type="scientific">Camellia sinensis</name>
    <name type="common">Tea plant</name>
    <name type="synonym">Thea sinensis</name>
    <dbReference type="NCBI Taxonomy" id="4442"/>
    <lineage>
        <taxon>Eukaryota</taxon>
        <taxon>Viridiplantae</taxon>
        <taxon>Streptophyta</taxon>
        <taxon>Embryophyta</taxon>
        <taxon>Tracheophyta</taxon>
        <taxon>Spermatophyta</taxon>
        <taxon>Magnoliopsida</taxon>
        <taxon>eudicotyledons</taxon>
        <taxon>Gunneridae</taxon>
        <taxon>Pentapetalae</taxon>
        <taxon>asterids</taxon>
        <taxon>Ericales</taxon>
        <taxon>Theaceae</taxon>
        <taxon>Camellia</taxon>
    </lineage>
</organism>
<keyword evidence="2" id="KW-1185">Reference proteome</keyword>
<name>A0A7J7GDP8_CAMSI</name>